<dbReference type="InterPro" id="IPR003903">
    <property type="entry name" value="UIM_dom"/>
</dbReference>
<dbReference type="eggNOG" id="ENOG502S0Z0">
    <property type="taxonomic scope" value="Eukaryota"/>
</dbReference>
<dbReference type="AlphaFoldDB" id="Q0CDL1"/>
<feature type="compositionally biased region" description="Polar residues" evidence="2">
    <location>
        <begin position="739"/>
        <end position="752"/>
    </location>
</feature>
<evidence type="ECO:0000256" key="2">
    <source>
        <dbReference type="SAM" id="MobiDB-lite"/>
    </source>
</evidence>
<dbReference type="HOGENOM" id="CLU_005620_0_0_1"/>
<dbReference type="PANTHER" id="PTHR39597:SF1">
    <property type="entry name" value="UBA DOMAIN-CONTAINING PROTEIN RUP1"/>
    <property type="match status" value="1"/>
</dbReference>
<dbReference type="OrthoDB" id="4489171at2759"/>
<gene>
    <name evidence="3" type="ORF">ATEG_08223</name>
</gene>
<evidence type="ECO:0000313" key="4">
    <source>
        <dbReference type="Proteomes" id="UP000007963"/>
    </source>
</evidence>
<keyword evidence="1" id="KW-0175">Coiled coil</keyword>
<feature type="region of interest" description="Disordered" evidence="2">
    <location>
        <begin position="53"/>
        <end position="107"/>
    </location>
</feature>
<dbReference type="STRING" id="341663.Q0CDL1"/>
<feature type="coiled-coil region" evidence="1">
    <location>
        <begin position="485"/>
        <end position="526"/>
    </location>
</feature>
<protein>
    <recommendedName>
        <fullName evidence="5">Ubiquitin interaction motif protein</fullName>
    </recommendedName>
</protein>
<dbReference type="GO" id="GO:0016579">
    <property type="term" value="P:protein deubiquitination"/>
    <property type="evidence" value="ECO:0007669"/>
    <property type="project" value="TreeGrafter"/>
</dbReference>
<dbReference type="GeneID" id="4353489"/>
<accession>Q0CDL1</accession>
<dbReference type="RefSeq" id="XP_001216844.1">
    <property type="nucleotide sequence ID" value="XM_001216844.1"/>
</dbReference>
<dbReference type="Proteomes" id="UP000007963">
    <property type="component" value="Unassembled WGS sequence"/>
</dbReference>
<dbReference type="EMBL" id="CH476605">
    <property type="protein sequence ID" value="EAU31396.1"/>
    <property type="molecule type" value="Genomic_DNA"/>
</dbReference>
<evidence type="ECO:0008006" key="5">
    <source>
        <dbReference type="Google" id="ProtNLM"/>
    </source>
</evidence>
<evidence type="ECO:0000313" key="3">
    <source>
        <dbReference type="EMBL" id="EAU31396.1"/>
    </source>
</evidence>
<sequence>MSQYDVRTLGGSHRQLRQLHQHLPRTSHYLSQVRPLLFQSQWLYQVPHTNRHPSGFHIEHPDPLPDPALVAPTRPPSTLDLKDQAQTPEYTQPNPPPAQAAPVQPQKGLTLAEQEEQELQQAVAMSLIGQQETGVTSTNRSNFGKATRDHYDEGAWAVTLFNSSSREIIISPDPADRKRVNNEPAFLRPCQDNLYLGGLLTILHAIPLAREALLFRSRTLPKYGHDPQWWNGQPINLPKIVTMHDAHHGDTEWDDILYEVQRLMAFLDSTDRAFGSPDALAGLKGMPSYESEASIGKSLQAWQEAAVRADPENQLAAVFTSTAYKQTPTDLEYEAPIHSDFSTLEVSVEPDHGQTLYDALDRTIWADQLGEELDDVWLEHIAEVFTIRLDSPDTSKSLDVKIPSTFYPDRYLASCREMSRDFRARRQEMRQDILKIENLANRFSVTKSLASKGLTSKQVLEKATVALSALPQNLSQSDNDPNQITAEAERVVNELRQVCSKLEDKLQELERRKQDATEALRNYSKALTEPSKSLDEPPHNKYTLRGVCTEPHVTYVLRPPAASQSGAESSECEWQWWRISFSTEDAKARHAESNDPERPAPKNADVIGYTARQVREIEVLRAAREESKSVLLVYANNNALKVPVEPAPPQLLHQDFVAADNRAFEAEFQESQTTEQPSGTHVENLMDIDEPITADQQGASAGLSPSKVNVFDYQVPHFDEEMGQAQEMQEKGRPPLLSRANTNPTMESTWHG</sequence>
<proteinExistence type="predicted"/>
<organism evidence="3 4">
    <name type="scientific">Aspergillus terreus (strain NIH 2624 / FGSC A1156)</name>
    <dbReference type="NCBI Taxonomy" id="341663"/>
    <lineage>
        <taxon>Eukaryota</taxon>
        <taxon>Fungi</taxon>
        <taxon>Dikarya</taxon>
        <taxon>Ascomycota</taxon>
        <taxon>Pezizomycotina</taxon>
        <taxon>Eurotiomycetes</taxon>
        <taxon>Eurotiomycetidae</taxon>
        <taxon>Eurotiales</taxon>
        <taxon>Aspergillaceae</taxon>
        <taxon>Aspergillus</taxon>
        <taxon>Aspergillus subgen. Circumdati</taxon>
    </lineage>
</organism>
<dbReference type="OMA" id="WAMTLFN"/>
<evidence type="ECO:0000256" key="1">
    <source>
        <dbReference type="SAM" id="Coils"/>
    </source>
</evidence>
<feature type="region of interest" description="Disordered" evidence="2">
    <location>
        <begin position="723"/>
        <end position="752"/>
    </location>
</feature>
<dbReference type="GO" id="GO:0005634">
    <property type="term" value="C:nucleus"/>
    <property type="evidence" value="ECO:0007669"/>
    <property type="project" value="TreeGrafter"/>
</dbReference>
<dbReference type="VEuPathDB" id="FungiDB:ATEG_08223"/>
<dbReference type="GO" id="GO:0005829">
    <property type="term" value="C:cytosol"/>
    <property type="evidence" value="ECO:0007669"/>
    <property type="project" value="TreeGrafter"/>
</dbReference>
<reference evidence="4" key="1">
    <citation type="submission" date="2005-09" db="EMBL/GenBank/DDBJ databases">
        <title>Annotation of the Aspergillus terreus NIH2624 genome.</title>
        <authorList>
            <person name="Birren B.W."/>
            <person name="Lander E.S."/>
            <person name="Galagan J.E."/>
            <person name="Nusbaum C."/>
            <person name="Devon K."/>
            <person name="Henn M."/>
            <person name="Ma L.-J."/>
            <person name="Jaffe D.B."/>
            <person name="Butler J."/>
            <person name="Alvarez P."/>
            <person name="Gnerre S."/>
            <person name="Grabherr M."/>
            <person name="Kleber M."/>
            <person name="Mauceli E.W."/>
            <person name="Brockman W."/>
            <person name="Rounsley S."/>
            <person name="Young S.K."/>
            <person name="LaButti K."/>
            <person name="Pushparaj V."/>
            <person name="DeCaprio D."/>
            <person name="Crawford M."/>
            <person name="Koehrsen M."/>
            <person name="Engels R."/>
            <person name="Montgomery P."/>
            <person name="Pearson M."/>
            <person name="Howarth C."/>
            <person name="Larson L."/>
            <person name="Luoma S."/>
            <person name="White J."/>
            <person name="Alvarado L."/>
            <person name="Kodira C.D."/>
            <person name="Zeng Q."/>
            <person name="Oleary S."/>
            <person name="Yandava C."/>
            <person name="Denning D.W."/>
            <person name="Nierman W.C."/>
            <person name="Milne T."/>
            <person name="Madden K."/>
        </authorList>
    </citation>
    <scope>NUCLEOTIDE SEQUENCE [LARGE SCALE GENOMIC DNA]</scope>
    <source>
        <strain evidence="4">NIH 2624 / FGSC A1156</strain>
    </source>
</reference>
<dbReference type="PANTHER" id="PTHR39597">
    <property type="entry name" value="UBA DOMAIN-CONTAINING PROTEIN RUP1"/>
    <property type="match status" value="1"/>
</dbReference>
<dbReference type="PROSITE" id="PS50330">
    <property type="entry name" value="UIM"/>
    <property type="match status" value="1"/>
</dbReference>
<dbReference type="InterPro" id="IPR055335">
    <property type="entry name" value="Ucp6/RUP1"/>
</dbReference>
<name>Q0CDL1_ASPTN</name>